<dbReference type="PANTHER" id="PTHR45820:SF5">
    <property type="entry name" value="DIFFUSION FACILITATOR FAMILY METAL ION TRANSPORTER, PUTATIVE-RELATED"/>
    <property type="match status" value="1"/>
</dbReference>
<organism evidence="12 13">
    <name type="scientific">Coleophoma crateriformis</name>
    <dbReference type="NCBI Taxonomy" id="565419"/>
    <lineage>
        <taxon>Eukaryota</taxon>
        <taxon>Fungi</taxon>
        <taxon>Dikarya</taxon>
        <taxon>Ascomycota</taxon>
        <taxon>Pezizomycotina</taxon>
        <taxon>Leotiomycetes</taxon>
        <taxon>Helotiales</taxon>
        <taxon>Dermateaceae</taxon>
        <taxon>Coleophoma</taxon>
    </lineage>
</organism>
<feature type="transmembrane region" description="Helical" evidence="9">
    <location>
        <begin position="263"/>
        <end position="281"/>
    </location>
</feature>
<dbReference type="EMBL" id="PDLN01000005">
    <property type="protein sequence ID" value="RDW85492.1"/>
    <property type="molecule type" value="Genomic_DNA"/>
</dbReference>
<comment type="similarity">
    <text evidence="2">Belongs to the cation diffusion facilitator (CDF) transporter (TC 2.A.4) family. SLC30A subfamily.</text>
</comment>
<evidence type="ECO:0000313" key="13">
    <source>
        <dbReference type="Proteomes" id="UP000256328"/>
    </source>
</evidence>
<dbReference type="Proteomes" id="UP000256328">
    <property type="component" value="Unassembled WGS sequence"/>
</dbReference>
<dbReference type="GO" id="GO:0006882">
    <property type="term" value="P:intracellular zinc ion homeostasis"/>
    <property type="evidence" value="ECO:0007669"/>
    <property type="project" value="TreeGrafter"/>
</dbReference>
<keyword evidence="6 9" id="KW-1133">Transmembrane helix</keyword>
<keyword evidence="4 9" id="KW-0812">Transmembrane</keyword>
<feature type="transmembrane region" description="Helical" evidence="9">
    <location>
        <begin position="224"/>
        <end position="251"/>
    </location>
</feature>
<sequence>MGAHHAHSHRTYGLTKSQRLMLIIAISSCFFVAEISVGFYTRSLALIADAFHYLNDLVGFIVALSALKISERPNSPENLSFGWQRLQMLGAFFNGVFLFALGISIFLQAIERFVSLQRIEKPELVLIVGGIGLALNIICGIFLHEHDHDHSHGHGHGQEEHELEHTHSHGHSHQHDRETTNITPTTALTPNITVAVQTPPVVSTSHQDHRHAINNMISKTGRDLGMFAAFIHVVGDAINNIGVMIAGAVIWKAKFDGRFYADPGISIAISLLILATAVPIIKNSGSILLESVPLGLNLDDIRHDISTITGVSSIHELHVWRLNQKVALASVHVVTTDSTLSAFMSKAKLIGECLHAYGIHSVTLQPELAGTTSSTTTRDDVGDDGEGLRRRVTVEKECRIVCGMRCEALTCCG</sequence>
<evidence type="ECO:0000256" key="2">
    <source>
        <dbReference type="ARBA" id="ARBA00008873"/>
    </source>
</evidence>
<evidence type="ECO:0008006" key="14">
    <source>
        <dbReference type="Google" id="ProtNLM"/>
    </source>
</evidence>
<dbReference type="AlphaFoldDB" id="A0A3D8SGU7"/>
<protein>
    <recommendedName>
        <fullName evidence="14">Cation efflux protein</fullName>
    </recommendedName>
</protein>
<dbReference type="GO" id="GO:0016020">
    <property type="term" value="C:membrane"/>
    <property type="evidence" value="ECO:0007669"/>
    <property type="project" value="UniProtKB-SubCell"/>
</dbReference>
<feature type="region of interest" description="Disordered" evidence="8">
    <location>
        <begin position="149"/>
        <end position="178"/>
    </location>
</feature>
<dbReference type="SUPFAM" id="SSF160240">
    <property type="entry name" value="Cation efflux protein cytoplasmic domain-like"/>
    <property type="match status" value="1"/>
</dbReference>
<evidence type="ECO:0000256" key="6">
    <source>
        <dbReference type="ARBA" id="ARBA00022989"/>
    </source>
</evidence>
<feature type="transmembrane region" description="Helical" evidence="9">
    <location>
        <begin position="88"/>
        <end position="109"/>
    </location>
</feature>
<dbReference type="SUPFAM" id="SSF161111">
    <property type="entry name" value="Cation efflux protein transmembrane domain-like"/>
    <property type="match status" value="1"/>
</dbReference>
<feature type="transmembrane region" description="Helical" evidence="9">
    <location>
        <begin position="124"/>
        <end position="143"/>
    </location>
</feature>
<evidence type="ECO:0000256" key="1">
    <source>
        <dbReference type="ARBA" id="ARBA00004141"/>
    </source>
</evidence>
<dbReference type="Pfam" id="PF01545">
    <property type="entry name" value="Cation_efflux"/>
    <property type="match status" value="1"/>
</dbReference>
<reference evidence="12 13" key="1">
    <citation type="journal article" date="2018" name="IMA Fungus">
        <title>IMA Genome-F 9: Draft genome sequence of Annulohypoxylon stygium, Aspergillus mulundensis, Berkeleyomyces basicola (syn. Thielaviopsis basicola), Ceratocystis smalleyi, two Cercospora beticola strains, Coleophoma cylindrospora, Fusarium fracticaudum, Phialophora cf. hyalina, and Morchella septimelata.</title>
        <authorList>
            <person name="Wingfield B.D."/>
            <person name="Bills G.F."/>
            <person name="Dong Y."/>
            <person name="Huang W."/>
            <person name="Nel W.J."/>
            <person name="Swalarsk-Parry B.S."/>
            <person name="Vaghefi N."/>
            <person name="Wilken P.M."/>
            <person name="An Z."/>
            <person name="de Beer Z.W."/>
            <person name="De Vos L."/>
            <person name="Chen L."/>
            <person name="Duong T.A."/>
            <person name="Gao Y."/>
            <person name="Hammerbacher A."/>
            <person name="Kikkert J.R."/>
            <person name="Li Y."/>
            <person name="Li H."/>
            <person name="Li K."/>
            <person name="Li Q."/>
            <person name="Liu X."/>
            <person name="Ma X."/>
            <person name="Naidoo K."/>
            <person name="Pethybridge S.J."/>
            <person name="Sun J."/>
            <person name="Steenkamp E.T."/>
            <person name="van der Nest M.A."/>
            <person name="van Wyk S."/>
            <person name="Wingfield M.J."/>
            <person name="Xiong C."/>
            <person name="Yue Q."/>
            <person name="Zhang X."/>
        </authorList>
    </citation>
    <scope>NUCLEOTIDE SEQUENCE [LARGE SCALE GENOMIC DNA]</scope>
    <source>
        <strain evidence="12 13">BP5796</strain>
    </source>
</reference>
<evidence type="ECO:0000313" key="12">
    <source>
        <dbReference type="EMBL" id="RDW85492.1"/>
    </source>
</evidence>
<evidence type="ECO:0000259" key="10">
    <source>
        <dbReference type="Pfam" id="PF01545"/>
    </source>
</evidence>
<dbReference type="NCBIfam" id="TIGR01297">
    <property type="entry name" value="CDF"/>
    <property type="match status" value="1"/>
</dbReference>
<dbReference type="InterPro" id="IPR058533">
    <property type="entry name" value="Cation_efflux_TM"/>
</dbReference>
<feature type="domain" description="Cation efflux protein transmembrane" evidence="10">
    <location>
        <begin position="21"/>
        <end position="289"/>
    </location>
</feature>
<evidence type="ECO:0000256" key="4">
    <source>
        <dbReference type="ARBA" id="ARBA00022692"/>
    </source>
</evidence>
<comment type="subcellular location">
    <subcellularLocation>
        <location evidence="1">Membrane</location>
        <topology evidence="1">Multi-pass membrane protein</topology>
    </subcellularLocation>
</comment>
<comment type="caution">
    <text evidence="12">The sequence shown here is derived from an EMBL/GenBank/DDBJ whole genome shotgun (WGS) entry which is preliminary data.</text>
</comment>
<evidence type="ECO:0000259" key="11">
    <source>
        <dbReference type="Pfam" id="PF16916"/>
    </source>
</evidence>
<proteinExistence type="inferred from homology"/>
<evidence type="ECO:0000256" key="9">
    <source>
        <dbReference type="SAM" id="Phobius"/>
    </source>
</evidence>
<evidence type="ECO:0000256" key="8">
    <source>
        <dbReference type="SAM" id="MobiDB-lite"/>
    </source>
</evidence>
<dbReference type="InterPro" id="IPR027470">
    <property type="entry name" value="Cation_efflux_CTD"/>
</dbReference>
<evidence type="ECO:0000256" key="5">
    <source>
        <dbReference type="ARBA" id="ARBA00022833"/>
    </source>
</evidence>
<dbReference type="InterPro" id="IPR036837">
    <property type="entry name" value="Cation_efflux_CTD_sf"/>
</dbReference>
<dbReference type="PANTHER" id="PTHR45820">
    <property type="entry name" value="FI23527P1"/>
    <property type="match status" value="1"/>
</dbReference>
<keyword evidence="3" id="KW-0813">Transport</keyword>
<dbReference type="GO" id="GO:0005385">
    <property type="term" value="F:zinc ion transmembrane transporter activity"/>
    <property type="evidence" value="ECO:0007669"/>
    <property type="project" value="TreeGrafter"/>
</dbReference>
<dbReference type="InterPro" id="IPR002524">
    <property type="entry name" value="Cation_efflux"/>
</dbReference>
<keyword evidence="5" id="KW-0862">Zinc</keyword>
<keyword evidence="13" id="KW-1185">Reference proteome</keyword>
<name>A0A3D8SGU7_9HELO</name>
<evidence type="ECO:0000256" key="3">
    <source>
        <dbReference type="ARBA" id="ARBA00022448"/>
    </source>
</evidence>
<evidence type="ECO:0000256" key="7">
    <source>
        <dbReference type="ARBA" id="ARBA00023136"/>
    </source>
</evidence>
<dbReference type="Pfam" id="PF16916">
    <property type="entry name" value="ZT_dimer"/>
    <property type="match status" value="1"/>
</dbReference>
<dbReference type="OrthoDB" id="9944568at2759"/>
<gene>
    <name evidence="12" type="ORF">BP5796_03817</name>
</gene>
<feature type="domain" description="Cation efflux protein cytoplasmic" evidence="11">
    <location>
        <begin position="296"/>
        <end position="367"/>
    </location>
</feature>
<accession>A0A3D8SGU7</accession>
<keyword evidence="7 9" id="KW-0472">Membrane</keyword>
<feature type="transmembrane region" description="Helical" evidence="9">
    <location>
        <begin position="20"/>
        <end position="40"/>
    </location>
</feature>
<dbReference type="Gene3D" id="1.20.1510.10">
    <property type="entry name" value="Cation efflux protein transmembrane domain"/>
    <property type="match status" value="1"/>
</dbReference>
<dbReference type="InterPro" id="IPR027469">
    <property type="entry name" value="Cation_efflux_TMD_sf"/>
</dbReference>